<feature type="transmembrane region" description="Helical" evidence="1">
    <location>
        <begin position="15"/>
        <end position="39"/>
    </location>
</feature>
<dbReference type="Pfam" id="PF09335">
    <property type="entry name" value="VTT_dom"/>
    <property type="match status" value="1"/>
</dbReference>
<feature type="transmembrane region" description="Helical" evidence="1">
    <location>
        <begin position="46"/>
        <end position="67"/>
    </location>
</feature>
<keyword evidence="4" id="KW-1185">Reference proteome</keyword>
<keyword evidence="1" id="KW-0472">Membrane</keyword>
<feature type="transmembrane region" description="Helical" evidence="1">
    <location>
        <begin position="129"/>
        <end position="153"/>
    </location>
</feature>
<evidence type="ECO:0000259" key="2">
    <source>
        <dbReference type="Pfam" id="PF09335"/>
    </source>
</evidence>
<dbReference type="Proteomes" id="UP001595711">
    <property type="component" value="Unassembled WGS sequence"/>
</dbReference>
<dbReference type="PANTHER" id="PTHR42709">
    <property type="entry name" value="ALKALINE PHOSPHATASE LIKE PROTEIN"/>
    <property type="match status" value="1"/>
</dbReference>
<comment type="caution">
    <text evidence="3">The sequence shown here is derived from an EMBL/GenBank/DDBJ whole genome shotgun (WGS) entry which is preliminary data.</text>
</comment>
<feature type="transmembrane region" description="Helical" evidence="1">
    <location>
        <begin position="87"/>
        <end position="108"/>
    </location>
</feature>
<dbReference type="RefSeq" id="WP_379728172.1">
    <property type="nucleotide sequence ID" value="NZ_JBHRYJ010000003.1"/>
</dbReference>
<sequence>MEIDINHLIADYHDWFYIITFLWTFLEGETFVIFAGAAASQGSLSLYWLVAAAWLGSFAGDQLYFLVGRRFGHRLLKRFPKLQGGVNIALDMLHKYHIGFILSFRFIYGVRNFSSLAMGMSMISWPRFALLNFIAAGLWANSFVWVGYMLGVAFEAVLGDIAKDFGLVMLGIFATVGIVLFFVHRRGKARFQARIDAQKQAAHPAAPAPETTPEP</sequence>
<organism evidence="3 4">
    <name type="scientific">Ferrovibrio xuzhouensis</name>
    <dbReference type="NCBI Taxonomy" id="1576914"/>
    <lineage>
        <taxon>Bacteria</taxon>
        <taxon>Pseudomonadati</taxon>
        <taxon>Pseudomonadota</taxon>
        <taxon>Alphaproteobacteria</taxon>
        <taxon>Rhodospirillales</taxon>
        <taxon>Rhodospirillaceae</taxon>
        <taxon>Ferrovibrio</taxon>
    </lineage>
</organism>
<protein>
    <submittedName>
        <fullName evidence="3">DedA family protein</fullName>
    </submittedName>
</protein>
<evidence type="ECO:0000256" key="1">
    <source>
        <dbReference type="SAM" id="Phobius"/>
    </source>
</evidence>
<evidence type="ECO:0000313" key="3">
    <source>
        <dbReference type="EMBL" id="MFC3676903.1"/>
    </source>
</evidence>
<evidence type="ECO:0000313" key="4">
    <source>
        <dbReference type="Proteomes" id="UP001595711"/>
    </source>
</evidence>
<feature type="domain" description="VTT" evidence="2">
    <location>
        <begin position="28"/>
        <end position="148"/>
    </location>
</feature>
<dbReference type="InterPro" id="IPR051311">
    <property type="entry name" value="DedA_domain"/>
</dbReference>
<feature type="transmembrane region" description="Helical" evidence="1">
    <location>
        <begin position="165"/>
        <end position="184"/>
    </location>
</feature>
<dbReference type="PANTHER" id="PTHR42709:SF2">
    <property type="entry name" value="INNER MEMBRANE PROTEIN YOHD"/>
    <property type="match status" value="1"/>
</dbReference>
<reference evidence="4" key="1">
    <citation type="journal article" date="2019" name="Int. J. Syst. Evol. Microbiol.">
        <title>The Global Catalogue of Microorganisms (GCM) 10K type strain sequencing project: providing services to taxonomists for standard genome sequencing and annotation.</title>
        <authorList>
            <consortium name="The Broad Institute Genomics Platform"/>
            <consortium name="The Broad Institute Genome Sequencing Center for Infectious Disease"/>
            <person name="Wu L."/>
            <person name="Ma J."/>
        </authorList>
    </citation>
    <scope>NUCLEOTIDE SEQUENCE [LARGE SCALE GENOMIC DNA]</scope>
    <source>
        <strain evidence="4">KCTC 42182</strain>
    </source>
</reference>
<proteinExistence type="predicted"/>
<accession>A0ABV7VL80</accession>
<keyword evidence="1" id="KW-1133">Transmembrane helix</keyword>
<keyword evidence="1" id="KW-0812">Transmembrane</keyword>
<dbReference type="InterPro" id="IPR032816">
    <property type="entry name" value="VTT_dom"/>
</dbReference>
<dbReference type="EMBL" id="JBHRYJ010000003">
    <property type="protein sequence ID" value="MFC3676903.1"/>
    <property type="molecule type" value="Genomic_DNA"/>
</dbReference>
<gene>
    <name evidence="3" type="ORF">ACFOOQ_15200</name>
</gene>
<name>A0ABV7VL80_9PROT</name>